<name>A0A3M8QNK1_9PROT</name>
<dbReference type="SUPFAM" id="SSF52540">
    <property type="entry name" value="P-loop containing nucleoside triphosphate hydrolases"/>
    <property type="match status" value="1"/>
</dbReference>
<reference evidence="1" key="1">
    <citation type="submission" date="2018-10" db="EMBL/GenBank/DDBJ databases">
        <title>Acidithiobacillus sulfuriphilus sp. nov.: an extremely acidophilic sulfur-oxidizing chemolithotroph isolated from a neutral pH environment.</title>
        <authorList>
            <person name="Falagan C."/>
            <person name="Moya-Beltran A."/>
            <person name="Quatrini R."/>
            <person name="Johnson D.B."/>
        </authorList>
    </citation>
    <scope>NUCLEOTIDE SEQUENCE [LARGE SCALE GENOMIC DNA]</scope>
    <source>
        <strain evidence="1">CJ-2</strain>
    </source>
</reference>
<dbReference type="InterPro" id="IPR027417">
    <property type="entry name" value="P-loop_NTPase"/>
</dbReference>
<dbReference type="PIRSF" id="PIRSF029407">
    <property type="entry name" value="UCP029407"/>
    <property type="match status" value="1"/>
</dbReference>
<comment type="caution">
    <text evidence="1">The sequence shown here is derived from an EMBL/GenBank/DDBJ whole genome shotgun (WGS) entry which is preliminary data.</text>
</comment>
<organism evidence="1">
    <name type="scientific">Acidithiobacillus sulfuriphilus</name>
    <dbReference type="NCBI Taxonomy" id="1867749"/>
    <lineage>
        <taxon>Bacteria</taxon>
        <taxon>Pseudomonadati</taxon>
        <taxon>Pseudomonadota</taxon>
        <taxon>Acidithiobacillia</taxon>
        <taxon>Acidithiobacillales</taxon>
        <taxon>Acidithiobacillaceae</taxon>
        <taxon>Acidithiobacillus</taxon>
    </lineage>
</organism>
<proteinExistence type="predicted"/>
<evidence type="ECO:0008006" key="2">
    <source>
        <dbReference type="Google" id="ProtNLM"/>
    </source>
</evidence>
<sequence length="299" mass="33657">MKSRIISVIGMHRSGTSALTKGLETLGIGLGDTIIPAAADNPKGYWEDRLVLAINKALLEHCDIAWNDLRIVEEGEFLDPALGDLADQAAKLFADRIAAYGNWGFKDPRTARVLPFWLHAAQRAGVDLQFVVALRHPLAVAQSLQVRNGIPQVRGMLMWAAYLLPFLDRIRSFPHVFVTYDQLLDAPEDSIRKIADTLDWSVRRDRLADYTHAFLNKDLRHHPTDSEQDSLQQPVPEVVTSAYTLLSQAASVISPDFWERLAQAQAAHRALHPILQQMDAESGHRRKRNRSIFQRLLHA</sequence>
<dbReference type="AlphaFoldDB" id="A0A3M8QNK1"/>
<gene>
    <name evidence="1" type="ORF">EC580_14380</name>
</gene>
<dbReference type="RefSeq" id="WP_123106252.1">
    <property type="nucleotide sequence ID" value="NZ_CP127527.1"/>
</dbReference>
<dbReference type="InterPro" id="IPR014556">
    <property type="entry name" value="UCP029407"/>
</dbReference>
<accession>A0A3M8QNK1</accession>
<protein>
    <recommendedName>
        <fullName evidence="2">Sulfotransferase family protein</fullName>
    </recommendedName>
</protein>
<dbReference type="EMBL" id="RIZI01000195">
    <property type="protein sequence ID" value="RNF57805.1"/>
    <property type="molecule type" value="Genomic_DNA"/>
</dbReference>
<evidence type="ECO:0000313" key="1">
    <source>
        <dbReference type="EMBL" id="RNF57805.1"/>
    </source>
</evidence>
<dbReference type="Gene3D" id="3.40.50.300">
    <property type="entry name" value="P-loop containing nucleotide triphosphate hydrolases"/>
    <property type="match status" value="1"/>
</dbReference>